<dbReference type="Pfam" id="PF13276">
    <property type="entry name" value="HTH_21"/>
    <property type="match status" value="1"/>
</dbReference>
<feature type="compositionally biased region" description="Basic and acidic residues" evidence="2">
    <location>
        <begin position="61"/>
        <end position="91"/>
    </location>
</feature>
<dbReference type="EMBL" id="CP163442">
    <property type="protein sequence ID" value="XDQ50121.1"/>
    <property type="molecule type" value="Genomic_DNA"/>
</dbReference>
<dbReference type="Pfam" id="PF00665">
    <property type="entry name" value="rve"/>
    <property type="match status" value="1"/>
</dbReference>
<dbReference type="InterPro" id="IPR036397">
    <property type="entry name" value="RNaseH_sf"/>
</dbReference>
<evidence type="ECO:0000259" key="3">
    <source>
        <dbReference type="PROSITE" id="PS50994"/>
    </source>
</evidence>
<dbReference type="GO" id="GO:0015074">
    <property type="term" value="P:DNA integration"/>
    <property type="evidence" value="ECO:0007669"/>
    <property type="project" value="InterPro"/>
</dbReference>
<geneLocation type="plasmid" evidence="4">
    <name>unnamed1</name>
</geneLocation>
<dbReference type="InterPro" id="IPR001584">
    <property type="entry name" value="Integrase_cat-core"/>
</dbReference>
<evidence type="ECO:0000256" key="1">
    <source>
        <dbReference type="ARBA" id="ARBA00002286"/>
    </source>
</evidence>
<dbReference type="InterPro" id="IPR009057">
    <property type="entry name" value="Homeodomain-like_sf"/>
</dbReference>
<dbReference type="Pfam" id="PF13333">
    <property type="entry name" value="rve_2"/>
    <property type="match status" value="1"/>
</dbReference>
<gene>
    <name evidence="4" type="ORF">AB5J52_49435</name>
</gene>
<dbReference type="InterPro" id="IPR050900">
    <property type="entry name" value="Transposase_IS3/IS150/IS904"/>
</dbReference>
<dbReference type="Gene3D" id="1.10.10.60">
    <property type="entry name" value="Homeodomain-like"/>
    <property type="match status" value="1"/>
</dbReference>
<dbReference type="PANTHER" id="PTHR46889:SF4">
    <property type="entry name" value="TRANSPOSASE INSO FOR INSERTION SEQUENCE ELEMENT IS911B-RELATED"/>
    <property type="match status" value="1"/>
</dbReference>
<dbReference type="GO" id="GO:0004803">
    <property type="term" value="F:transposase activity"/>
    <property type="evidence" value="ECO:0007669"/>
    <property type="project" value="InterPro"/>
</dbReference>
<evidence type="ECO:0000256" key="2">
    <source>
        <dbReference type="SAM" id="MobiDB-lite"/>
    </source>
</evidence>
<keyword evidence="4" id="KW-0614">Plasmid</keyword>
<dbReference type="SUPFAM" id="SSF53098">
    <property type="entry name" value="Ribonuclease H-like"/>
    <property type="match status" value="1"/>
</dbReference>
<dbReference type="Pfam" id="PF01527">
    <property type="entry name" value="HTH_Tnp_1"/>
    <property type="match status" value="1"/>
</dbReference>
<feature type="region of interest" description="Disordered" evidence="2">
    <location>
        <begin position="50"/>
        <end position="106"/>
    </location>
</feature>
<dbReference type="GO" id="GO:0006313">
    <property type="term" value="P:DNA transposition"/>
    <property type="evidence" value="ECO:0007669"/>
    <property type="project" value="InterPro"/>
</dbReference>
<dbReference type="RefSeq" id="WP_369228643.1">
    <property type="nucleotide sequence ID" value="NZ_CP163442.1"/>
</dbReference>
<dbReference type="GO" id="GO:0003677">
    <property type="term" value="F:DNA binding"/>
    <property type="evidence" value="ECO:0007669"/>
    <property type="project" value="InterPro"/>
</dbReference>
<organism evidence="4">
    <name type="scientific">Streptomyces sp. R39</name>
    <dbReference type="NCBI Taxonomy" id="3238631"/>
    <lineage>
        <taxon>Bacteria</taxon>
        <taxon>Bacillati</taxon>
        <taxon>Actinomycetota</taxon>
        <taxon>Actinomycetes</taxon>
        <taxon>Kitasatosporales</taxon>
        <taxon>Streptomycetaceae</taxon>
        <taxon>Streptomyces</taxon>
    </lineage>
</organism>
<dbReference type="InterPro" id="IPR025948">
    <property type="entry name" value="HTH-like_dom"/>
</dbReference>
<dbReference type="AlphaFoldDB" id="A0AB39R6Z3"/>
<accession>A0AB39R6Z3</accession>
<dbReference type="PROSITE" id="PS50994">
    <property type="entry name" value="INTEGRASE"/>
    <property type="match status" value="1"/>
</dbReference>
<evidence type="ECO:0000313" key="4">
    <source>
        <dbReference type="EMBL" id="XDQ50121.1"/>
    </source>
</evidence>
<proteinExistence type="predicted"/>
<dbReference type="NCBIfam" id="NF033516">
    <property type="entry name" value="transpos_IS3"/>
    <property type="match status" value="1"/>
</dbReference>
<dbReference type="InterPro" id="IPR002514">
    <property type="entry name" value="Transposase_8"/>
</dbReference>
<reference evidence="4" key="1">
    <citation type="submission" date="2024-07" db="EMBL/GenBank/DDBJ databases">
        <authorList>
            <person name="Yu S.T."/>
        </authorList>
    </citation>
    <scope>NUCLEOTIDE SEQUENCE</scope>
    <source>
        <strain evidence="4">R39</strain>
        <plasmid evidence="4">unnamed1</plasmid>
    </source>
</reference>
<feature type="domain" description="Integrase catalytic" evidence="3">
    <location>
        <begin position="225"/>
        <end position="400"/>
    </location>
</feature>
<sequence length="409" mass="46088">MGRRSPYPEEFRSDAVALYRAAGGKRTYAAVAAVAADVGVTGETLRSWVRQADEQAGGGHSRSDQTGESRDEELARLRAENGRLRKAEKGVGTRAGDPAAGSGLFREGDEVKTRRWDFVSAHAETFGVQRICRVLQVARSGYYRWIAGAKARMERQVADDNLVAEIREVHTTHNGTYGVRRVHAELRDFGHTVNRKRVERLMRLHRIEGRHLRRRKRTTVPDRLAPPAPDLVQRDFTAGQLNEKWCGDITYVQVGGSWLYLACVLDICSRRVLGYSMASHMRAELVIDALEMAVATRGGSVDGVIFHADRGAQYTSAAFAQVCDGYGIRRSMGRVGSSYDNALAESFWQGLKRETMHQRLFSTMRQARLEIFQWLTYYNARRRHSALNYLSPAEFEQQHLRADRLTIAA</sequence>
<protein>
    <submittedName>
        <fullName evidence="4">IS3 family transposase</fullName>
    </submittedName>
</protein>
<dbReference type="InterPro" id="IPR012337">
    <property type="entry name" value="RNaseH-like_sf"/>
</dbReference>
<dbReference type="PANTHER" id="PTHR46889">
    <property type="entry name" value="TRANSPOSASE INSF FOR INSERTION SEQUENCE IS3B-RELATED"/>
    <property type="match status" value="1"/>
</dbReference>
<name>A0AB39R6Z3_9ACTN</name>
<dbReference type="InterPro" id="IPR048020">
    <property type="entry name" value="Transpos_IS3"/>
</dbReference>
<dbReference type="SUPFAM" id="SSF46689">
    <property type="entry name" value="Homeodomain-like"/>
    <property type="match status" value="1"/>
</dbReference>
<comment type="function">
    <text evidence="1">Involved in the transposition of the insertion sequence.</text>
</comment>
<dbReference type="Gene3D" id="3.30.420.10">
    <property type="entry name" value="Ribonuclease H-like superfamily/Ribonuclease H"/>
    <property type="match status" value="1"/>
</dbReference>